<dbReference type="AlphaFoldDB" id="A0A8D0QT90"/>
<evidence type="ECO:0000313" key="3">
    <source>
        <dbReference type="Proteomes" id="UP000694727"/>
    </source>
</evidence>
<reference evidence="2" key="1">
    <citation type="submission" date="2025-08" db="UniProtKB">
        <authorList>
            <consortium name="Ensembl"/>
        </authorList>
    </citation>
    <scope>IDENTIFICATION</scope>
</reference>
<organism evidence="2 3">
    <name type="scientific">Sus scrofa</name>
    <name type="common">Pig</name>
    <dbReference type="NCBI Taxonomy" id="9823"/>
    <lineage>
        <taxon>Eukaryota</taxon>
        <taxon>Metazoa</taxon>
        <taxon>Chordata</taxon>
        <taxon>Craniata</taxon>
        <taxon>Vertebrata</taxon>
        <taxon>Euteleostomi</taxon>
        <taxon>Mammalia</taxon>
        <taxon>Eutheria</taxon>
        <taxon>Laurasiatheria</taxon>
        <taxon>Artiodactyla</taxon>
        <taxon>Suina</taxon>
        <taxon>Suidae</taxon>
        <taxon>Sus</taxon>
    </lineage>
</organism>
<keyword evidence="1" id="KW-0472">Membrane</keyword>
<accession>A0A8D0QT90</accession>
<sequence>MPRSGVAGSNGSSMFSFLRTLHTAFHSGCTNLQSHQQCTRAPFSPHPLQHLLFVEFWMTAILAGARWYLIVVLMCISLRMGDVEHLFMCFLTICMSSLETCLFRSSTHFLMELFVFLVWSYRRCLYILEINLLSVASFANVLPHPVCRLFVFFRVSLAVQIFIV</sequence>
<protein>
    <submittedName>
        <fullName evidence="2">Uncharacterized protein</fullName>
    </submittedName>
</protein>
<keyword evidence="1" id="KW-1133">Transmembrane helix</keyword>
<evidence type="ECO:0000313" key="2">
    <source>
        <dbReference type="Ensembl" id="ENSSSCP00025005526.1"/>
    </source>
</evidence>
<evidence type="ECO:0000256" key="1">
    <source>
        <dbReference type="SAM" id="Phobius"/>
    </source>
</evidence>
<name>A0A8D0QT90_PIG</name>
<dbReference type="Ensembl" id="ENSSSCT00025014310.1">
    <property type="protein sequence ID" value="ENSSSCP00025005526.1"/>
    <property type="gene ID" value="ENSSSCG00025010925.1"/>
</dbReference>
<keyword evidence="1" id="KW-0812">Transmembrane</keyword>
<proteinExistence type="predicted"/>
<dbReference type="Proteomes" id="UP000694727">
    <property type="component" value="Unplaced"/>
</dbReference>
<feature type="transmembrane region" description="Helical" evidence="1">
    <location>
        <begin position="56"/>
        <end position="80"/>
    </location>
</feature>